<accession>A0A834GYE4</accession>
<keyword evidence="7 9" id="KW-0472">Membrane</keyword>
<sequence>MRIEFITWFFSIATLTIFFSITIPVHSQCLEDQKSLLLQLKSSLEFDPDSSVKLVNWTGTDDCCQWNGVTCNRFGRVIGLDLNTDSISGGLNDSSSLFGLKFLEKLDLANNSFNFAEIPSNKGTATLGVLNLRNNSLTGNIMGAFPEGCTLRTLELNGNKLEGEIPNSLANCANAEVLNFGANNINGNFPCFLVNLSELCILVLRSNKFHGNIGCPGIHNYLWPKLQIIDLALNNFNGILPPNFFLQRKAMMDGGNRQPNANHLRFDFSQNIYYQDSVTVVNKGNNGLYGAPLTPCCKEVEVTPPTMDGRQSYTNEDEINWIYITATLGYTVGFGVIVGPLLYSKRWRQCYYKPVDRVIVRILHHREQRSRNQRRRNNINQLRKCQHQ</sequence>
<evidence type="ECO:0000256" key="8">
    <source>
        <dbReference type="ARBA" id="ARBA00023180"/>
    </source>
</evidence>
<dbReference type="InterPro" id="IPR046956">
    <property type="entry name" value="RLP23-like"/>
</dbReference>
<dbReference type="AlphaFoldDB" id="A0A834GYE4"/>
<keyword evidence="5" id="KW-0677">Repeat</keyword>
<evidence type="ECO:0000256" key="10">
    <source>
        <dbReference type="SAM" id="SignalP"/>
    </source>
</evidence>
<proteinExistence type="predicted"/>
<evidence type="ECO:0000256" key="4">
    <source>
        <dbReference type="ARBA" id="ARBA00022729"/>
    </source>
</evidence>
<dbReference type="Gene3D" id="3.80.10.10">
    <property type="entry name" value="Ribonuclease Inhibitor"/>
    <property type="match status" value="1"/>
</dbReference>
<dbReference type="PANTHER" id="PTHR48061:SF2">
    <property type="entry name" value="RECEPTOR LIKE PROTEIN 30-LIKE"/>
    <property type="match status" value="1"/>
</dbReference>
<evidence type="ECO:0000256" key="9">
    <source>
        <dbReference type="SAM" id="Phobius"/>
    </source>
</evidence>
<keyword evidence="6 9" id="KW-1133">Transmembrane helix</keyword>
<gene>
    <name evidence="12" type="ORF">RHSIM_Rhsim05G0220900</name>
</gene>
<dbReference type="PANTHER" id="PTHR48061">
    <property type="entry name" value="LEUCINE-RICH REPEAT RECEPTOR PROTEIN KINASE EMS1-LIKE-RELATED"/>
    <property type="match status" value="1"/>
</dbReference>
<keyword evidence="13" id="KW-1185">Reference proteome</keyword>
<keyword evidence="8" id="KW-0325">Glycoprotein</keyword>
<dbReference type="EMBL" id="WJXA01000005">
    <property type="protein sequence ID" value="KAF7144148.1"/>
    <property type="molecule type" value="Genomic_DNA"/>
</dbReference>
<dbReference type="InterPro" id="IPR032675">
    <property type="entry name" value="LRR_dom_sf"/>
</dbReference>
<reference evidence="12" key="1">
    <citation type="submission" date="2019-11" db="EMBL/GenBank/DDBJ databases">
        <authorList>
            <person name="Liu Y."/>
            <person name="Hou J."/>
            <person name="Li T.-Q."/>
            <person name="Guan C.-H."/>
            <person name="Wu X."/>
            <person name="Wu H.-Z."/>
            <person name="Ling F."/>
            <person name="Zhang R."/>
            <person name="Shi X.-G."/>
            <person name="Ren J.-P."/>
            <person name="Chen E.-F."/>
            <person name="Sun J.-M."/>
        </authorList>
    </citation>
    <scope>NUCLEOTIDE SEQUENCE</scope>
    <source>
        <strain evidence="12">Adult_tree_wgs_1</strain>
        <tissue evidence="12">Leaves</tissue>
    </source>
</reference>
<keyword evidence="4 10" id="KW-0732">Signal</keyword>
<dbReference type="Proteomes" id="UP000626092">
    <property type="component" value="Unassembled WGS sequence"/>
</dbReference>
<dbReference type="GO" id="GO:0016020">
    <property type="term" value="C:membrane"/>
    <property type="evidence" value="ECO:0007669"/>
    <property type="project" value="UniProtKB-SubCell"/>
</dbReference>
<evidence type="ECO:0000256" key="3">
    <source>
        <dbReference type="ARBA" id="ARBA00022692"/>
    </source>
</evidence>
<protein>
    <recommendedName>
        <fullName evidence="11">Leucine-rich repeat-containing N-terminal plant-type domain-containing protein</fullName>
    </recommendedName>
</protein>
<name>A0A834GYE4_RHOSS</name>
<dbReference type="SUPFAM" id="SSF52058">
    <property type="entry name" value="L domain-like"/>
    <property type="match status" value="1"/>
</dbReference>
<evidence type="ECO:0000313" key="12">
    <source>
        <dbReference type="EMBL" id="KAF7144148.1"/>
    </source>
</evidence>
<dbReference type="Pfam" id="PF00560">
    <property type="entry name" value="LRR_1"/>
    <property type="match status" value="1"/>
</dbReference>
<feature type="chain" id="PRO_5032828126" description="Leucine-rich repeat-containing N-terminal plant-type domain-containing protein" evidence="10">
    <location>
        <begin position="28"/>
        <end position="388"/>
    </location>
</feature>
<evidence type="ECO:0000313" key="13">
    <source>
        <dbReference type="Proteomes" id="UP000626092"/>
    </source>
</evidence>
<comment type="subcellular location">
    <subcellularLocation>
        <location evidence="1">Membrane</location>
        <topology evidence="1">Single-pass type I membrane protein</topology>
    </subcellularLocation>
</comment>
<comment type="caution">
    <text evidence="12">The sequence shown here is derived from an EMBL/GenBank/DDBJ whole genome shotgun (WGS) entry which is preliminary data.</text>
</comment>
<organism evidence="12 13">
    <name type="scientific">Rhododendron simsii</name>
    <name type="common">Sims's rhododendron</name>
    <dbReference type="NCBI Taxonomy" id="118357"/>
    <lineage>
        <taxon>Eukaryota</taxon>
        <taxon>Viridiplantae</taxon>
        <taxon>Streptophyta</taxon>
        <taxon>Embryophyta</taxon>
        <taxon>Tracheophyta</taxon>
        <taxon>Spermatophyta</taxon>
        <taxon>Magnoliopsida</taxon>
        <taxon>eudicotyledons</taxon>
        <taxon>Gunneridae</taxon>
        <taxon>Pentapetalae</taxon>
        <taxon>asterids</taxon>
        <taxon>Ericales</taxon>
        <taxon>Ericaceae</taxon>
        <taxon>Ericoideae</taxon>
        <taxon>Rhodoreae</taxon>
        <taxon>Rhododendron</taxon>
    </lineage>
</organism>
<feature type="domain" description="Leucine-rich repeat-containing N-terminal plant-type" evidence="11">
    <location>
        <begin position="31"/>
        <end position="72"/>
    </location>
</feature>
<evidence type="ECO:0000256" key="1">
    <source>
        <dbReference type="ARBA" id="ARBA00004479"/>
    </source>
</evidence>
<evidence type="ECO:0000256" key="2">
    <source>
        <dbReference type="ARBA" id="ARBA00022614"/>
    </source>
</evidence>
<keyword evidence="2" id="KW-0433">Leucine-rich repeat</keyword>
<feature type="signal peptide" evidence="10">
    <location>
        <begin position="1"/>
        <end position="27"/>
    </location>
</feature>
<feature type="transmembrane region" description="Helical" evidence="9">
    <location>
        <begin position="321"/>
        <end position="343"/>
    </location>
</feature>
<evidence type="ECO:0000259" key="11">
    <source>
        <dbReference type="Pfam" id="PF08263"/>
    </source>
</evidence>
<dbReference type="Pfam" id="PF08263">
    <property type="entry name" value="LRRNT_2"/>
    <property type="match status" value="1"/>
</dbReference>
<evidence type="ECO:0000256" key="5">
    <source>
        <dbReference type="ARBA" id="ARBA00022737"/>
    </source>
</evidence>
<keyword evidence="3 9" id="KW-0812">Transmembrane</keyword>
<evidence type="ECO:0000256" key="7">
    <source>
        <dbReference type="ARBA" id="ARBA00023136"/>
    </source>
</evidence>
<evidence type="ECO:0000256" key="6">
    <source>
        <dbReference type="ARBA" id="ARBA00022989"/>
    </source>
</evidence>
<dbReference type="InterPro" id="IPR013210">
    <property type="entry name" value="LRR_N_plant-typ"/>
</dbReference>
<dbReference type="InterPro" id="IPR001611">
    <property type="entry name" value="Leu-rich_rpt"/>
</dbReference>
<dbReference type="OrthoDB" id="1394818at2759"/>